<dbReference type="AlphaFoldDB" id="A0A4P9XUT9"/>
<dbReference type="Gene3D" id="1.25.40.10">
    <property type="entry name" value="Tetratricopeptide repeat domain"/>
    <property type="match status" value="2"/>
</dbReference>
<evidence type="ECO:0000256" key="4">
    <source>
        <dbReference type="ARBA" id="ARBA00044511"/>
    </source>
</evidence>
<dbReference type="Proteomes" id="UP000271241">
    <property type="component" value="Unassembled WGS sequence"/>
</dbReference>
<dbReference type="PANTHER" id="PTHR47447">
    <property type="entry name" value="OS03G0856100 PROTEIN"/>
    <property type="match status" value="1"/>
</dbReference>
<name>A0A4P9XUT9_9FUNG</name>
<feature type="repeat" description="PPR" evidence="5">
    <location>
        <begin position="56"/>
        <end position="90"/>
    </location>
</feature>
<evidence type="ECO:0000256" key="2">
    <source>
        <dbReference type="ARBA" id="ARBA00022737"/>
    </source>
</evidence>
<gene>
    <name evidence="6" type="ORF">THASP1DRAFT_13468</name>
</gene>
<keyword evidence="2" id="KW-0677">Repeat</keyword>
<dbReference type="Pfam" id="PF12854">
    <property type="entry name" value="PPR_1"/>
    <property type="match status" value="1"/>
</dbReference>
<organism evidence="6 7">
    <name type="scientific">Thamnocephalis sphaerospora</name>
    <dbReference type="NCBI Taxonomy" id="78915"/>
    <lineage>
        <taxon>Eukaryota</taxon>
        <taxon>Fungi</taxon>
        <taxon>Fungi incertae sedis</taxon>
        <taxon>Zoopagomycota</taxon>
        <taxon>Zoopagomycotina</taxon>
        <taxon>Zoopagomycetes</taxon>
        <taxon>Zoopagales</taxon>
        <taxon>Sigmoideomycetaceae</taxon>
        <taxon>Thamnocephalis</taxon>
    </lineage>
</organism>
<evidence type="ECO:0000256" key="3">
    <source>
        <dbReference type="ARBA" id="ARBA00044493"/>
    </source>
</evidence>
<comment type="similarity">
    <text evidence="1">Belongs to the CCM1 family.</text>
</comment>
<dbReference type="Pfam" id="PF13041">
    <property type="entry name" value="PPR_2"/>
    <property type="match status" value="1"/>
</dbReference>
<dbReference type="STRING" id="78915.A0A4P9XUT9"/>
<evidence type="ECO:0000256" key="1">
    <source>
        <dbReference type="ARBA" id="ARBA00006192"/>
    </source>
</evidence>
<evidence type="ECO:0000313" key="6">
    <source>
        <dbReference type="EMBL" id="RKP10003.1"/>
    </source>
</evidence>
<dbReference type="OrthoDB" id="5588846at2759"/>
<dbReference type="InterPro" id="IPR002885">
    <property type="entry name" value="PPR_rpt"/>
</dbReference>
<protein>
    <recommendedName>
        <fullName evidence="8">Pentacotripeptide-repeat region of PRORP domain-containing protein</fullName>
    </recommendedName>
</protein>
<feature type="repeat" description="PPR" evidence="5">
    <location>
        <begin position="1"/>
        <end position="33"/>
    </location>
</feature>
<evidence type="ECO:0000313" key="7">
    <source>
        <dbReference type="Proteomes" id="UP000271241"/>
    </source>
</evidence>
<accession>A0A4P9XUT9</accession>
<keyword evidence="7" id="KW-1185">Reference proteome</keyword>
<proteinExistence type="inferred from homology"/>
<sequence>MVMTALIKGCVQAGDLERAWDTFDHMRFEICRPDEVSYSLMIHVCAKMQEQGFRADRYTYNALLNAAARRGDIERARRLFADMTMRQVAQRSEHCMVACS</sequence>
<comment type="subunit">
    <text evidence="4">Binds to mitochondrial small subunit 15S rRNA.</text>
</comment>
<evidence type="ECO:0000256" key="5">
    <source>
        <dbReference type="PROSITE-ProRule" id="PRU00708"/>
    </source>
</evidence>
<dbReference type="NCBIfam" id="TIGR00756">
    <property type="entry name" value="PPR"/>
    <property type="match status" value="2"/>
</dbReference>
<dbReference type="EMBL" id="KZ992476">
    <property type="protein sequence ID" value="RKP10003.1"/>
    <property type="molecule type" value="Genomic_DNA"/>
</dbReference>
<reference evidence="7" key="1">
    <citation type="journal article" date="2018" name="Nat. Microbiol.">
        <title>Leveraging single-cell genomics to expand the fungal tree of life.</title>
        <authorList>
            <person name="Ahrendt S.R."/>
            <person name="Quandt C.A."/>
            <person name="Ciobanu D."/>
            <person name="Clum A."/>
            <person name="Salamov A."/>
            <person name="Andreopoulos B."/>
            <person name="Cheng J.F."/>
            <person name="Woyke T."/>
            <person name="Pelin A."/>
            <person name="Henrissat B."/>
            <person name="Reynolds N.K."/>
            <person name="Benny G.L."/>
            <person name="Smith M.E."/>
            <person name="James T.Y."/>
            <person name="Grigoriev I.V."/>
        </authorList>
    </citation>
    <scope>NUCLEOTIDE SEQUENCE [LARGE SCALE GENOMIC DNA]</scope>
    <source>
        <strain evidence="7">RSA 1356</strain>
    </source>
</reference>
<dbReference type="InterPro" id="IPR011990">
    <property type="entry name" value="TPR-like_helical_dom_sf"/>
</dbReference>
<dbReference type="PANTHER" id="PTHR47447:SF17">
    <property type="entry name" value="OS12G0638900 PROTEIN"/>
    <property type="match status" value="1"/>
</dbReference>
<evidence type="ECO:0008006" key="8">
    <source>
        <dbReference type="Google" id="ProtNLM"/>
    </source>
</evidence>
<dbReference type="PROSITE" id="PS51375">
    <property type="entry name" value="PPR"/>
    <property type="match status" value="2"/>
</dbReference>
<comment type="function">
    <text evidence="3">Regulates mitochondrial small subunit maturation by controlling 15S rRNA 5'-end processing. Localizes to the 5' precursor of the 15S rRNA in a position that is subsequently occupied by mS47 in the mature yeast mtSSU. Uses structure and sequence-specific RNA recognition, binding to a single-stranded region of the precursor and specifically recognizing bases -6 to -1. The exchange of Ccm1 for mS47 is coupled to the irreversible removal of precursor rRNA that is accompanied by conformational changes of the mitoribosomal proteins uS5m and mS26. These conformational changes signal completion of 5'-end rRNA processing through protection of the mature 5'-end of the 15S rRNA and stabilization of mS47. The removal of the 5' precursor together with the dissociation of Ccm1 may be catalyzed by the 5'-3' exoribonuclease Pet127. Involved in the specific removal of group I introns in mitochondrial encoded transcripts.</text>
</comment>